<keyword evidence="4 12" id="KW-0716">Sensory transduction</keyword>
<dbReference type="PANTHER" id="PTHR11394:SF47">
    <property type="entry name" value="TASTE RECEPTOR TYPE 2 MEMBER 40"/>
    <property type="match status" value="1"/>
</dbReference>
<feature type="transmembrane region" description="Helical" evidence="13">
    <location>
        <begin position="262"/>
        <end position="284"/>
    </location>
</feature>
<dbReference type="FunFam" id="1.20.1070.10:FF:000055">
    <property type="entry name" value="Taste receptor type 2"/>
    <property type="match status" value="1"/>
</dbReference>
<keyword evidence="9 12" id="KW-0675">Receptor</keyword>
<protein>
    <recommendedName>
        <fullName evidence="12">Taste receptor type 2</fullName>
    </recommendedName>
</protein>
<dbReference type="AlphaFoldDB" id="A0AAV6Z656"/>
<evidence type="ECO:0000256" key="3">
    <source>
        <dbReference type="ARBA" id="ARBA00022480"/>
    </source>
</evidence>
<evidence type="ECO:0000256" key="5">
    <source>
        <dbReference type="ARBA" id="ARBA00022692"/>
    </source>
</evidence>
<accession>A0AAV6Z656</accession>
<keyword evidence="6 13" id="KW-1133">Transmembrane helix</keyword>
<dbReference type="Proteomes" id="UP000824782">
    <property type="component" value="Unassembled WGS sequence"/>
</dbReference>
<feature type="transmembrane region" description="Helical" evidence="13">
    <location>
        <begin position="135"/>
        <end position="158"/>
    </location>
</feature>
<keyword evidence="8 12" id="KW-0472">Membrane</keyword>
<feature type="transmembrane region" description="Helical" evidence="13">
    <location>
        <begin position="49"/>
        <end position="70"/>
    </location>
</feature>
<evidence type="ECO:0000256" key="12">
    <source>
        <dbReference type="RuleBase" id="RU004424"/>
    </source>
</evidence>
<sequence length="309" mass="35463">MNHGSIERFIGFLLNGVLVLLVVGGILLNVFIVTVSLNCWKKFRPLQSIDVIITGLAMVRIILLISYNLFIIDNMSDKKIKHLVIARKYLMPLSMSAEFCNLWWGSVLCVFYCAKITNYSNRLFIMIKRNISKMIPWLLLLSLALSVLSCLPSRWFVFYHKSLNGTDSTNVTIELNRLHFFLIRLAGSIIPFVILCFSIGLLILSLIRHTRRLASQGSGFRDVQRDVHLDVIRSMVSFLVLCILYFLGSNLLPVSMILRKQLLTAFCFTTYVIFPSLHSVSFIISNKELKKAFLTALHWLRIRRRDLGT</sequence>
<feature type="transmembrane region" description="Helical" evidence="13">
    <location>
        <begin position="227"/>
        <end position="247"/>
    </location>
</feature>
<evidence type="ECO:0000256" key="2">
    <source>
        <dbReference type="ARBA" id="ARBA00007376"/>
    </source>
</evidence>
<evidence type="ECO:0000313" key="14">
    <source>
        <dbReference type="EMBL" id="KAG8542795.1"/>
    </source>
</evidence>
<evidence type="ECO:0000313" key="15">
    <source>
        <dbReference type="Proteomes" id="UP000824782"/>
    </source>
</evidence>
<dbReference type="EMBL" id="WNYA01004441">
    <property type="protein sequence ID" value="KAG8542795.1"/>
    <property type="molecule type" value="Genomic_DNA"/>
</dbReference>
<evidence type="ECO:0000256" key="9">
    <source>
        <dbReference type="ARBA" id="ARBA00023170"/>
    </source>
</evidence>
<dbReference type="InterPro" id="IPR007960">
    <property type="entry name" value="TAS2R"/>
</dbReference>
<gene>
    <name evidence="14" type="ORF">GDO81_026105</name>
</gene>
<evidence type="ECO:0000256" key="1">
    <source>
        <dbReference type="ARBA" id="ARBA00004141"/>
    </source>
</evidence>
<keyword evidence="3 12" id="KW-0919">Taste</keyword>
<keyword evidence="7 12" id="KW-0297">G-protein coupled receptor</keyword>
<keyword evidence="15" id="KW-1185">Reference proteome</keyword>
<reference evidence="14" key="1">
    <citation type="thesis" date="2020" institute="ProQuest LLC" country="789 East Eisenhower Parkway, Ann Arbor, MI, USA">
        <title>Comparative Genomics and Chromosome Evolution.</title>
        <authorList>
            <person name="Mudd A.B."/>
        </authorList>
    </citation>
    <scope>NUCLEOTIDE SEQUENCE</scope>
    <source>
        <strain evidence="14">237g6f4</strain>
        <tissue evidence="14">Blood</tissue>
    </source>
</reference>
<dbReference type="SUPFAM" id="SSF81321">
    <property type="entry name" value="Family A G protein-coupled receptor-like"/>
    <property type="match status" value="1"/>
</dbReference>
<keyword evidence="10 12" id="KW-0807">Transducer</keyword>
<evidence type="ECO:0000256" key="7">
    <source>
        <dbReference type="ARBA" id="ARBA00023040"/>
    </source>
</evidence>
<dbReference type="GO" id="GO:0004930">
    <property type="term" value="F:G protein-coupled receptor activity"/>
    <property type="evidence" value="ECO:0007669"/>
    <property type="project" value="UniProtKB-KW"/>
</dbReference>
<evidence type="ECO:0000256" key="13">
    <source>
        <dbReference type="SAM" id="Phobius"/>
    </source>
</evidence>
<comment type="caution">
    <text evidence="14">The sequence shown here is derived from an EMBL/GenBank/DDBJ whole genome shotgun (WGS) entry which is preliminary data.</text>
</comment>
<evidence type="ECO:0000256" key="4">
    <source>
        <dbReference type="ARBA" id="ARBA00022606"/>
    </source>
</evidence>
<proteinExistence type="inferred from homology"/>
<comment type="similarity">
    <text evidence="2 11">Belongs to the G-protein coupled receptor T2R family.</text>
</comment>
<dbReference type="Gene3D" id="1.20.1070.10">
    <property type="entry name" value="Rhodopsin 7-helix transmembrane proteins"/>
    <property type="match status" value="1"/>
</dbReference>
<evidence type="ECO:0000256" key="11">
    <source>
        <dbReference type="RuleBase" id="RU004423"/>
    </source>
</evidence>
<dbReference type="GO" id="GO:0016020">
    <property type="term" value="C:membrane"/>
    <property type="evidence" value="ECO:0007669"/>
    <property type="project" value="UniProtKB-SubCell"/>
</dbReference>
<keyword evidence="5 12" id="KW-0812">Transmembrane</keyword>
<dbReference type="GO" id="GO:0033038">
    <property type="term" value="F:bitter taste receptor activity"/>
    <property type="evidence" value="ECO:0007669"/>
    <property type="project" value="InterPro"/>
</dbReference>
<organism evidence="14 15">
    <name type="scientific">Engystomops pustulosus</name>
    <name type="common">Tungara frog</name>
    <name type="synonym">Physalaemus pustulosus</name>
    <dbReference type="NCBI Taxonomy" id="76066"/>
    <lineage>
        <taxon>Eukaryota</taxon>
        <taxon>Metazoa</taxon>
        <taxon>Chordata</taxon>
        <taxon>Craniata</taxon>
        <taxon>Vertebrata</taxon>
        <taxon>Euteleostomi</taxon>
        <taxon>Amphibia</taxon>
        <taxon>Batrachia</taxon>
        <taxon>Anura</taxon>
        <taxon>Neobatrachia</taxon>
        <taxon>Hyloidea</taxon>
        <taxon>Leptodactylidae</taxon>
        <taxon>Leiuperinae</taxon>
        <taxon>Engystomops</taxon>
    </lineage>
</organism>
<dbReference type="PANTHER" id="PTHR11394">
    <property type="entry name" value="TASTE RECEPTOR TYPE 2"/>
    <property type="match status" value="1"/>
</dbReference>
<evidence type="ECO:0000256" key="6">
    <source>
        <dbReference type="ARBA" id="ARBA00022989"/>
    </source>
</evidence>
<comment type="subcellular location">
    <subcellularLocation>
        <location evidence="1 12">Membrane</location>
        <topology evidence="1 12">Multi-pass membrane protein</topology>
    </subcellularLocation>
</comment>
<evidence type="ECO:0000256" key="8">
    <source>
        <dbReference type="ARBA" id="ARBA00023136"/>
    </source>
</evidence>
<feature type="transmembrane region" description="Helical" evidence="13">
    <location>
        <begin position="12"/>
        <end position="37"/>
    </location>
</feature>
<evidence type="ECO:0000256" key="10">
    <source>
        <dbReference type="ARBA" id="ARBA00023224"/>
    </source>
</evidence>
<name>A0AAV6Z656_ENGPU</name>
<dbReference type="Pfam" id="PF05296">
    <property type="entry name" value="TAS2R"/>
    <property type="match status" value="1"/>
</dbReference>
<feature type="transmembrane region" description="Helical" evidence="13">
    <location>
        <begin position="178"/>
        <end position="207"/>
    </location>
</feature>